<feature type="domain" description="C2H2-type" evidence="13">
    <location>
        <begin position="351"/>
        <end position="378"/>
    </location>
</feature>
<feature type="domain" description="C2H2-type" evidence="13">
    <location>
        <begin position="266"/>
        <end position="293"/>
    </location>
</feature>
<feature type="domain" description="C2H2-type" evidence="13">
    <location>
        <begin position="379"/>
        <end position="406"/>
    </location>
</feature>
<comment type="caution">
    <text evidence="14">The sequence shown here is derived from an EMBL/GenBank/DDBJ whole genome shotgun (WGS) entry which is preliminary data.</text>
</comment>
<feature type="domain" description="C2H2-type" evidence="13">
    <location>
        <begin position="407"/>
        <end position="434"/>
    </location>
</feature>
<organism evidence="14 15">
    <name type="scientific">Meganyctiphanes norvegica</name>
    <name type="common">Northern krill</name>
    <name type="synonym">Thysanopoda norvegica</name>
    <dbReference type="NCBI Taxonomy" id="48144"/>
    <lineage>
        <taxon>Eukaryota</taxon>
        <taxon>Metazoa</taxon>
        <taxon>Ecdysozoa</taxon>
        <taxon>Arthropoda</taxon>
        <taxon>Crustacea</taxon>
        <taxon>Multicrustacea</taxon>
        <taxon>Malacostraca</taxon>
        <taxon>Eumalacostraca</taxon>
        <taxon>Eucarida</taxon>
        <taxon>Euphausiacea</taxon>
        <taxon>Euphausiidae</taxon>
        <taxon>Meganyctiphanes</taxon>
    </lineage>
</organism>
<evidence type="ECO:0000256" key="6">
    <source>
        <dbReference type="ARBA" id="ARBA00022771"/>
    </source>
</evidence>
<evidence type="ECO:0000313" key="14">
    <source>
        <dbReference type="EMBL" id="CAL4155302.1"/>
    </source>
</evidence>
<evidence type="ECO:0000256" key="2">
    <source>
        <dbReference type="ARBA" id="ARBA00006991"/>
    </source>
</evidence>
<evidence type="ECO:0000313" key="15">
    <source>
        <dbReference type="Proteomes" id="UP001497623"/>
    </source>
</evidence>
<comment type="subcellular location">
    <subcellularLocation>
        <location evidence="1">Nucleus</location>
    </subcellularLocation>
</comment>
<dbReference type="SMART" id="SM00355">
    <property type="entry name" value="ZnF_C2H2"/>
    <property type="match status" value="15"/>
</dbReference>
<evidence type="ECO:0000256" key="1">
    <source>
        <dbReference type="ARBA" id="ARBA00004123"/>
    </source>
</evidence>
<dbReference type="PROSITE" id="PS50157">
    <property type="entry name" value="ZINC_FINGER_C2H2_2"/>
    <property type="match status" value="8"/>
</dbReference>
<evidence type="ECO:0000256" key="7">
    <source>
        <dbReference type="ARBA" id="ARBA00022833"/>
    </source>
</evidence>
<dbReference type="Gene3D" id="3.30.160.60">
    <property type="entry name" value="Classic Zinc Finger"/>
    <property type="match status" value="10"/>
</dbReference>
<evidence type="ECO:0000256" key="9">
    <source>
        <dbReference type="ARBA" id="ARBA00023125"/>
    </source>
</evidence>
<accession>A0AAV2S556</accession>
<evidence type="ECO:0000256" key="12">
    <source>
        <dbReference type="PROSITE-ProRule" id="PRU00042"/>
    </source>
</evidence>
<keyword evidence="7" id="KW-0862">Zinc</keyword>
<evidence type="ECO:0000256" key="3">
    <source>
        <dbReference type="ARBA" id="ARBA00007746"/>
    </source>
</evidence>
<dbReference type="Pfam" id="PF00096">
    <property type="entry name" value="zf-C2H2"/>
    <property type="match status" value="1"/>
</dbReference>
<dbReference type="FunFam" id="3.30.160.60:FF:000446">
    <property type="entry name" value="Zinc finger protein"/>
    <property type="match status" value="2"/>
</dbReference>
<evidence type="ECO:0000256" key="4">
    <source>
        <dbReference type="ARBA" id="ARBA00022723"/>
    </source>
</evidence>
<evidence type="ECO:0000259" key="13">
    <source>
        <dbReference type="PROSITE" id="PS50157"/>
    </source>
</evidence>
<gene>
    <name evidence="14" type="ORF">MNOR_LOCUS31489</name>
</gene>
<keyword evidence="6 12" id="KW-0863">Zinc-finger</keyword>
<keyword evidence="4" id="KW-0479">Metal-binding</keyword>
<dbReference type="InterPro" id="IPR036236">
    <property type="entry name" value="Znf_C2H2_sf"/>
</dbReference>
<dbReference type="GO" id="GO:0008270">
    <property type="term" value="F:zinc ion binding"/>
    <property type="evidence" value="ECO:0007669"/>
    <property type="project" value="UniProtKB-KW"/>
</dbReference>
<keyword evidence="15" id="KW-1185">Reference proteome</keyword>
<evidence type="ECO:0000256" key="10">
    <source>
        <dbReference type="ARBA" id="ARBA00023163"/>
    </source>
</evidence>
<feature type="domain" description="C2H2-type" evidence="13">
    <location>
        <begin position="323"/>
        <end position="350"/>
    </location>
</feature>
<dbReference type="GO" id="GO:0000978">
    <property type="term" value="F:RNA polymerase II cis-regulatory region sequence-specific DNA binding"/>
    <property type="evidence" value="ECO:0007669"/>
    <property type="project" value="TreeGrafter"/>
</dbReference>
<dbReference type="EMBL" id="CAXKWB010040632">
    <property type="protein sequence ID" value="CAL4155302.1"/>
    <property type="molecule type" value="Genomic_DNA"/>
</dbReference>
<keyword evidence="10" id="KW-0804">Transcription</keyword>
<dbReference type="SUPFAM" id="SSF57667">
    <property type="entry name" value="beta-beta-alpha zinc fingers"/>
    <property type="match status" value="6"/>
</dbReference>
<protein>
    <recommendedName>
        <fullName evidence="13">C2H2-type domain-containing protein</fullName>
    </recommendedName>
</protein>
<dbReference type="PANTHER" id="PTHR24393:SF15">
    <property type="entry name" value="IP01243P-RELATED"/>
    <property type="match status" value="1"/>
</dbReference>
<feature type="domain" description="C2H2-type" evidence="13">
    <location>
        <begin position="506"/>
        <end position="530"/>
    </location>
</feature>
<keyword evidence="9" id="KW-0238">DNA-binding</keyword>
<dbReference type="PANTHER" id="PTHR24393">
    <property type="entry name" value="ZINC FINGER PROTEIN"/>
    <property type="match status" value="1"/>
</dbReference>
<proteinExistence type="inferred from homology"/>
<evidence type="ECO:0000256" key="11">
    <source>
        <dbReference type="ARBA" id="ARBA00023242"/>
    </source>
</evidence>
<dbReference type="Proteomes" id="UP001497623">
    <property type="component" value="Unassembled WGS sequence"/>
</dbReference>
<evidence type="ECO:0000256" key="5">
    <source>
        <dbReference type="ARBA" id="ARBA00022737"/>
    </source>
</evidence>
<dbReference type="AlphaFoldDB" id="A0AAV2S556"/>
<name>A0AAV2S556_MEGNR</name>
<dbReference type="GO" id="GO:0005634">
    <property type="term" value="C:nucleus"/>
    <property type="evidence" value="ECO:0007669"/>
    <property type="project" value="UniProtKB-SubCell"/>
</dbReference>
<feature type="domain" description="C2H2-type" evidence="13">
    <location>
        <begin position="294"/>
        <end position="322"/>
    </location>
</feature>
<comment type="similarity">
    <text evidence="3">Belongs to the hunchback C2H2-type zinc-finger protein family.</text>
</comment>
<keyword evidence="5" id="KW-0677">Repeat</keyword>
<sequence>MTEIRNREPEPIKQRILKQFLTTKIKNECLEDTDSDQEMQNIEVDNKHFSVSENIFNDTFSDYEECVEKNVTKSIVKQEAIESVEGEEFGDPSEANLLEININSEQPSNIKVINPILPGGKLVLKVRTKSESPERNISPERDKVVIASKSSTTFAPKRKRDHSKEVTDSVTHRNVTKDSDRRDSTIGNVTVNEKILASKQFSTKPGKVTFKCTKCSFKTHEMEDAESHMLIHGSEKLFVCPTCGFKTKMFHYFSVHTCFPDYPQETVCSLCNYRCKDSFALKNHMNIHTGEKPNSCLLCEYKCDTMSQLKTHMAFFHSGEKPFACTQCDFKCRTNLTLKNHMLTHISEKPFACNQCDIRFNSTMLLNTHMLEHAGEKPLECSECDFKCVNSATLKRHMITHTGGKPFACKKCEYKTNKSAHLKAHMLSHAINKNFSCSECDFTCQHANTFKKHVLTHTTVTSFKEIQAAKASVLLNCTECDFKCLANKKGDLDEHMKRHIEFEKSFVCNICKDKFRVFSSLKSHMRLCHSEAINDKSEFMCSECNFRSKEKSLYDAHILTHETGYEDFKYKCSKCGFKCKQKRTINLHMIAHLGKVPFTCEECGIQCQSSAAIKSHMITHQQNVSENTKPSKQQLEIDKKALTKIKLISFTCSICEYKCKSLQTLKVHMSNHK</sequence>
<dbReference type="FunFam" id="3.30.160.60:FF:000614">
    <property type="entry name" value="Zinc finger protein 142"/>
    <property type="match status" value="1"/>
</dbReference>
<dbReference type="GO" id="GO:0001228">
    <property type="term" value="F:DNA-binding transcription activator activity, RNA polymerase II-specific"/>
    <property type="evidence" value="ECO:0007669"/>
    <property type="project" value="TreeGrafter"/>
</dbReference>
<dbReference type="PROSITE" id="PS00028">
    <property type="entry name" value="ZINC_FINGER_C2H2_1"/>
    <property type="match status" value="10"/>
</dbReference>
<keyword evidence="11" id="KW-0539">Nucleus</keyword>
<keyword evidence="8" id="KW-0805">Transcription regulation</keyword>
<evidence type="ECO:0000256" key="8">
    <source>
        <dbReference type="ARBA" id="ARBA00023015"/>
    </source>
</evidence>
<feature type="domain" description="C2H2-type" evidence="13">
    <location>
        <begin position="570"/>
        <end position="597"/>
    </location>
</feature>
<dbReference type="InterPro" id="IPR013087">
    <property type="entry name" value="Znf_C2H2_type"/>
</dbReference>
<comment type="similarity">
    <text evidence="2">Belongs to the krueppel C2H2-type zinc-finger protein family.</text>
</comment>
<reference evidence="14 15" key="1">
    <citation type="submission" date="2024-05" db="EMBL/GenBank/DDBJ databases">
        <authorList>
            <person name="Wallberg A."/>
        </authorList>
    </citation>
    <scope>NUCLEOTIDE SEQUENCE [LARGE SCALE GENOMIC DNA]</scope>
</reference>